<organism evidence="1 2">
    <name type="scientific">Rahnella ecdela</name>
    <dbReference type="NCBI Taxonomy" id="2816250"/>
    <lineage>
        <taxon>Bacteria</taxon>
        <taxon>Pseudomonadati</taxon>
        <taxon>Pseudomonadota</taxon>
        <taxon>Gammaproteobacteria</taxon>
        <taxon>Enterobacterales</taxon>
        <taxon>Yersiniaceae</taxon>
        <taxon>Rahnella</taxon>
    </lineage>
</organism>
<proteinExistence type="predicted"/>
<dbReference type="EMBL" id="JAFMOY010000126">
    <property type="protein sequence ID" value="MBU9845859.1"/>
    <property type="molecule type" value="Genomic_DNA"/>
</dbReference>
<accession>A0ABS6LFZ3</accession>
<sequence>MPTTNVKPTATEIGASKASPVNTATLTPTANIIFAKKIEEEPKKSNIFRLLGIYYLLKIT</sequence>
<protein>
    <submittedName>
        <fullName evidence="1">Uncharacterized protein</fullName>
    </submittedName>
</protein>
<gene>
    <name evidence="1" type="ORF">J1784_12650</name>
</gene>
<keyword evidence="2" id="KW-1185">Reference proteome</keyword>
<evidence type="ECO:0000313" key="2">
    <source>
        <dbReference type="Proteomes" id="UP000739284"/>
    </source>
</evidence>
<comment type="caution">
    <text evidence="1">The sequence shown here is derived from an EMBL/GenBank/DDBJ whole genome shotgun (WGS) entry which is preliminary data.</text>
</comment>
<reference evidence="1 2" key="1">
    <citation type="submission" date="2021-03" db="EMBL/GenBank/DDBJ databases">
        <title>Five novel Rahnella species.</title>
        <authorList>
            <person name="Brady C."/>
            <person name="Asselin J."/>
            <person name="Beer S."/>
            <person name="Bruberg M.B."/>
            <person name="Crampton B."/>
            <person name="Venter S."/>
            <person name="Arnold D."/>
            <person name="Denman S."/>
        </authorList>
    </citation>
    <scope>NUCLEOTIDE SEQUENCE [LARGE SCALE GENOMIC DNA]</scope>
    <source>
        <strain evidence="1 2">FRB 231</strain>
    </source>
</reference>
<evidence type="ECO:0000313" key="1">
    <source>
        <dbReference type="EMBL" id="MBU9845859.1"/>
    </source>
</evidence>
<dbReference type="Proteomes" id="UP000739284">
    <property type="component" value="Unassembled WGS sequence"/>
</dbReference>
<dbReference type="RefSeq" id="WP_217149529.1">
    <property type="nucleotide sequence ID" value="NZ_JAFMOY010000126.1"/>
</dbReference>
<name>A0ABS6LFZ3_9GAMM</name>